<proteinExistence type="predicted"/>
<dbReference type="OrthoDB" id="6510384at2759"/>
<accession>A0A132AHW2</accession>
<dbReference type="Proteomes" id="UP000616769">
    <property type="component" value="Unassembled WGS sequence"/>
</dbReference>
<sequence>MVLKKEMITPSSSAMFFNNLDHNQNINNNNYDQVNNDHHQHYSFRYKKPSPLTAAAAAASPILFDDEGMRFKKDNQLFNDEGMRFKKDPLINDEGLRFKKDGLIDDEGMRFKRRFFSTDDGFRFKKNPNDLIDKNLIIRKSVLDGEGLRFKKSSSLLDKEGLRFKKAKINSILRNINTDISGKSKSNGNSNNNKEAMVSKQQNSIDTKSNKNFDPNLFLLNDRTGKFKELIPENLFNLPDDYDLTNSYERRSVGNQDILDGEGMRF</sequence>
<dbReference type="EMBL" id="JXLN01014434">
    <property type="protein sequence ID" value="KPM10030.1"/>
    <property type="molecule type" value="Genomic_DNA"/>
</dbReference>
<dbReference type="VEuPathDB" id="VectorBase:SSCA010526"/>
<dbReference type="AlphaFoldDB" id="A0A132AHW2"/>
<evidence type="ECO:0000256" key="1">
    <source>
        <dbReference type="SAM" id="MobiDB-lite"/>
    </source>
</evidence>
<feature type="compositionally biased region" description="Polar residues" evidence="1">
    <location>
        <begin position="199"/>
        <end position="209"/>
    </location>
</feature>
<feature type="compositionally biased region" description="Low complexity" evidence="1">
    <location>
        <begin position="181"/>
        <end position="194"/>
    </location>
</feature>
<gene>
    <name evidence="2" type="ORF">QR98_0085760</name>
</gene>
<feature type="region of interest" description="Disordered" evidence="1">
    <location>
        <begin position="180"/>
        <end position="209"/>
    </location>
</feature>
<evidence type="ECO:0000313" key="3">
    <source>
        <dbReference type="Proteomes" id="UP000616769"/>
    </source>
</evidence>
<name>A0A132AHW2_SARSC</name>
<evidence type="ECO:0000313" key="2">
    <source>
        <dbReference type="EMBL" id="KPM10030.1"/>
    </source>
</evidence>
<comment type="caution">
    <text evidence="2">The sequence shown here is derived from an EMBL/GenBank/DDBJ whole genome shotgun (WGS) entry which is preliminary data.</text>
</comment>
<organism evidence="2 3">
    <name type="scientific">Sarcoptes scabiei</name>
    <name type="common">Itch mite</name>
    <name type="synonym">Acarus scabiei</name>
    <dbReference type="NCBI Taxonomy" id="52283"/>
    <lineage>
        <taxon>Eukaryota</taxon>
        <taxon>Metazoa</taxon>
        <taxon>Ecdysozoa</taxon>
        <taxon>Arthropoda</taxon>
        <taxon>Chelicerata</taxon>
        <taxon>Arachnida</taxon>
        <taxon>Acari</taxon>
        <taxon>Acariformes</taxon>
        <taxon>Sarcoptiformes</taxon>
        <taxon>Astigmata</taxon>
        <taxon>Psoroptidia</taxon>
        <taxon>Sarcoptoidea</taxon>
        <taxon>Sarcoptidae</taxon>
        <taxon>Sarcoptinae</taxon>
        <taxon>Sarcoptes</taxon>
    </lineage>
</organism>
<protein>
    <submittedName>
        <fullName evidence="2">Uncharacterized protein</fullName>
    </submittedName>
</protein>
<reference evidence="2 3" key="1">
    <citation type="journal article" date="2015" name="Parasit. Vectors">
        <title>Draft genome of the scabies mite.</title>
        <authorList>
            <person name="Rider S.D.Jr."/>
            <person name="Morgan M.S."/>
            <person name="Arlian L.G."/>
        </authorList>
    </citation>
    <scope>NUCLEOTIDE SEQUENCE [LARGE SCALE GENOMIC DNA]</scope>
    <source>
        <strain evidence="2">Arlian Lab</strain>
    </source>
</reference>